<protein>
    <recommendedName>
        <fullName evidence="4 6">Signal peptidase I</fullName>
        <ecNumber evidence="3 6">3.4.21.89</ecNumber>
    </recommendedName>
</protein>
<dbReference type="InterPro" id="IPR019758">
    <property type="entry name" value="Pept_S26A_signal_pept_1_CS"/>
</dbReference>
<evidence type="ECO:0000256" key="6">
    <source>
        <dbReference type="RuleBase" id="RU362042"/>
    </source>
</evidence>
<comment type="similarity">
    <text evidence="2 6">Belongs to the peptidase S26 family.</text>
</comment>
<dbReference type="InterPro" id="IPR019757">
    <property type="entry name" value="Pept_S26A_signal_pept_1_Lys-AS"/>
</dbReference>
<comment type="catalytic activity">
    <reaction evidence="1 6">
        <text>Cleavage of hydrophobic, N-terminal signal or leader sequences from secreted and periplasmic proteins.</text>
        <dbReference type="EC" id="3.4.21.89"/>
    </reaction>
</comment>
<evidence type="ECO:0000256" key="1">
    <source>
        <dbReference type="ARBA" id="ARBA00000677"/>
    </source>
</evidence>
<dbReference type="InterPro" id="IPR019533">
    <property type="entry name" value="Peptidase_S26"/>
</dbReference>
<dbReference type="SUPFAM" id="SSF51306">
    <property type="entry name" value="LexA/Signal peptidase"/>
    <property type="match status" value="1"/>
</dbReference>
<evidence type="ECO:0000313" key="9">
    <source>
        <dbReference type="Proteomes" id="UP000711178"/>
    </source>
</evidence>
<sequence length="222" mass="24801">MKNWLRNNRGFLVFLLVFGLFRTAVADWNPIPSASMRPTLLEGDVVLVNRLAYDLKLPLSNIVIHPLGEPRRGDIVTFSSPKDGTRLIKRLVALPGDVVEMRDEELWINGRSAHYQPLQRLMENVAADTALPALRAEESGVLPAHRVQWLSGVDARSSFGPITVPAGQYLMLGDNRDDSADSRYFGMVPRHLLIGRAVGVIASADITANWMPRWERFASGFR</sequence>
<dbReference type="CDD" id="cd06530">
    <property type="entry name" value="S26_SPase_I"/>
    <property type="match status" value="1"/>
</dbReference>
<keyword evidence="5 6" id="KW-0378">Hydrolase</keyword>
<dbReference type="Proteomes" id="UP000711178">
    <property type="component" value="Unassembled WGS sequence"/>
</dbReference>
<accession>A0ABS7FDH2</accession>
<dbReference type="PROSITE" id="PS00760">
    <property type="entry name" value="SPASE_I_2"/>
    <property type="match status" value="1"/>
</dbReference>
<gene>
    <name evidence="8" type="primary">lepB</name>
    <name evidence="8" type="ORF">KIF53_10820</name>
</gene>
<evidence type="ECO:0000313" key="8">
    <source>
        <dbReference type="EMBL" id="MBW8288119.1"/>
    </source>
</evidence>
<dbReference type="Gene3D" id="2.10.109.10">
    <property type="entry name" value="Umud Fragment, subunit A"/>
    <property type="match status" value="1"/>
</dbReference>
<dbReference type="Pfam" id="PF10502">
    <property type="entry name" value="Peptidase_S26"/>
    <property type="match status" value="1"/>
</dbReference>
<dbReference type="RefSeq" id="WP_043576561.1">
    <property type="nucleotide sequence ID" value="NZ_CP142381.1"/>
</dbReference>
<dbReference type="NCBIfam" id="TIGR02227">
    <property type="entry name" value="sigpep_I_bact"/>
    <property type="match status" value="1"/>
</dbReference>
<dbReference type="GeneID" id="89684662"/>
<organism evidence="8 9">
    <name type="scientific">Chromobacterium subtsugae</name>
    <dbReference type="NCBI Taxonomy" id="251747"/>
    <lineage>
        <taxon>Bacteria</taxon>
        <taxon>Pseudomonadati</taxon>
        <taxon>Pseudomonadota</taxon>
        <taxon>Betaproteobacteria</taxon>
        <taxon>Neisseriales</taxon>
        <taxon>Chromobacteriaceae</taxon>
        <taxon>Chromobacterium</taxon>
    </lineage>
</organism>
<comment type="subcellular location">
    <subcellularLocation>
        <location evidence="6">Membrane</location>
        <topology evidence="6">Single-pass type II membrane protein</topology>
    </subcellularLocation>
</comment>
<keyword evidence="9" id="KW-1185">Reference proteome</keyword>
<dbReference type="InterPro" id="IPR036286">
    <property type="entry name" value="LexA/Signal_pep-like_sf"/>
</dbReference>
<dbReference type="InterPro" id="IPR000223">
    <property type="entry name" value="Pept_S26A_signal_pept_1"/>
</dbReference>
<evidence type="ECO:0000259" key="7">
    <source>
        <dbReference type="Pfam" id="PF10502"/>
    </source>
</evidence>
<evidence type="ECO:0000256" key="3">
    <source>
        <dbReference type="ARBA" id="ARBA00013208"/>
    </source>
</evidence>
<dbReference type="EMBL" id="JAHDTB010000008">
    <property type="protein sequence ID" value="MBW8288119.1"/>
    <property type="molecule type" value="Genomic_DNA"/>
</dbReference>
<dbReference type="PANTHER" id="PTHR43390">
    <property type="entry name" value="SIGNAL PEPTIDASE I"/>
    <property type="match status" value="1"/>
</dbReference>
<dbReference type="PROSITE" id="PS00761">
    <property type="entry name" value="SPASE_I_3"/>
    <property type="match status" value="1"/>
</dbReference>
<dbReference type="EC" id="3.4.21.89" evidence="3 6"/>
<keyword evidence="6" id="KW-0645">Protease</keyword>
<evidence type="ECO:0000256" key="4">
    <source>
        <dbReference type="ARBA" id="ARBA00019232"/>
    </source>
</evidence>
<reference evidence="8 9" key="1">
    <citation type="submission" date="2021-05" db="EMBL/GenBank/DDBJ databases">
        <title>Draft Whole Genome Sequencing Of Biosensor Chromobacterium violaceum Strain CV026 Reveals A Regulatory RNA In Chromobacterium violaceum Phenotype Regulatory Network.</title>
        <authorList>
            <person name="Hong K.W."/>
            <person name="Chan K.G."/>
            <person name="Chang C.-Y."/>
        </authorList>
    </citation>
    <scope>NUCLEOTIDE SEQUENCE [LARGE SCALE GENOMIC DNA]</scope>
    <source>
        <strain evidence="8 9">ATCC 31532</strain>
    </source>
</reference>
<dbReference type="PANTHER" id="PTHR43390:SF1">
    <property type="entry name" value="CHLOROPLAST PROCESSING PEPTIDASE"/>
    <property type="match status" value="1"/>
</dbReference>
<evidence type="ECO:0000256" key="5">
    <source>
        <dbReference type="ARBA" id="ARBA00022801"/>
    </source>
</evidence>
<proteinExistence type="inferred from homology"/>
<comment type="caution">
    <text evidence="8">The sequence shown here is derived from an EMBL/GenBank/DDBJ whole genome shotgun (WGS) entry which is preliminary data.</text>
</comment>
<dbReference type="PRINTS" id="PR00727">
    <property type="entry name" value="LEADERPTASE"/>
</dbReference>
<evidence type="ECO:0000256" key="2">
    <source>
        <dbReference type="ARBA" id="ARBA00009370"/>
    </source>
</evidence>
<name>A0ABS7FDH2_9NEIS</name>
<feature type="domain" description="Peptidase S26" evidence="7">
    <location>
        <begin position="11"/>
        <end position="199"/>
    </location>
</feature>
<dbReference type="GO" id="GO:0009003">
    <property type="term" value="F:signal peptidase activity"/>
    <property type="evidence" value="ECO:0007669"/>
    <property type="project" value="UniProtKB-EC"/>
</dbReference>